<evidence type="ECO:0000259" key="1">
    <source>
        <dbReference type="PROSITE" id="PS50878"/>
    </source>
</evidence>
<sequence length="857" mass="98579">MIWFAEGDRNTSFFHNHVNGKRKKLQLKRIKSGSGVCIEDQEQLATTAVEFYQKQFTNEGDASEFSLLNNVPSMVTMDQNLELSRLPTIEEVRAEVFELSGDSASGPDGFNVLFYQTCWDVIGADIHNMVLHFYGGAALPKSITYTNLVLLPKKPRVETFSDLRPISLSNFTNKVLSRVLHDRLESLLPSLISPNQSEFIKGRSIFENILLTQEIVTDIRLSGKPANVVIKLDMAKAYDRVSWKYLLHVLRKMGFSEHFINMVWSLISNNWYSVLVNGKSSRFFKSTRGVKQGDPLSPALFILSAEVLSKSLNKLFEDRSFVGFGMPKWSDPLNHLAYADDTIIFASAYLPSLSKIMAVLGNYEKISGQMINKDKSSYYMHSKVANGLFQAVGAITGFARVLDPTNNILEHLHKIFARFFWSTKEEGRSRHWASWQNLFLPTEEGGLGFRSLHDVSRALFAKLWWRFRTTKSLWSNFTWNKYCKKELPTMVHFRKGSHVWRQMLNAREEVEHEIEVAELRQGEIWDVQLLDQTFNEEVSEHIRLNMHYEGNEGYWDRPYWMPTPSGKFSVSSAWQILRHRADPNKEFKLMWIKGLPFKISFFLWRLWRQKIATDDMWRRKGQMVMSRCWCCQQPQEESIQHIFVTSPTTSTVWNFFMGAAGITVPLIQLKQVIRHWWYAQCCPKLKPLFQAVPAIITWELWKRRNAGKHGSSVSINRVIHEINRTLHQLARLPFHDWYKCNTDGASKGNPGPSSLGFCVRDDEGDMVYTRAVDMGVTTNVVAEAKAILQGLEYCVEHDLHPLILETDSLVMKKVIEGEWDPPWNDVYIKGSSWEGSELTRSQKGTVSKPGLCLAKPA</sequence>
<dbReference type="CDD" id="cd01650">
    <property type="entry name" value="RT_nLTR_like"/>
    <property type="match status" value="1"/>
</dbReference>
<protein>
    <recommendedName>
        <fullName evidence="4">Reverse transcriptase domain-containing protein</fullName>
    </recommendedName>
</protein>
<dbReference type="PANTHER" id="PTHR46890:SF48">
    <property type="entry name" value="RNA-DIRECTED DNA POLYMERASE"/>
    <property type="match status" value="1"/>
</dbReference>
<dbReference type="AlphaFoldDB" id="A0A1S3YKX5"/>
<dbReference type="Pfam" id="PF13456">
    <property type="entry name" value="RVT_3"/>
    <property type="match status" value="1"/>
</dbReference>
<dbReference type="Gene3D" id="3.30.420.10">
    <property type="entry name" value="Ribonuclease H-like superfamily/Ribonuclease H"/>
    <property type="match status" value="1"/>
</dbReference>
<dbReference type="GO" id="GO:0004523">
    <property type="term" value="F:RNA-DNA hybrid ribonuclease activity"/>
    <property type="evidence" value="ECO:0007669"/>
    <property type="project" value="InterPro"/>
</dbReference>
<dbReference type="KEGG" id="nta:107777266"/>
<name>A0A1S3YKX5_TOBAC</name>
<dbReference type="PROSITE" id="PS50878">
    <property type="entry name" value="RT_POL"/>
    <property type="match status" value="1"/>
</dbReference>
<dbReference type="SUPFAM" id="SSF56672">
    <property type="entry name" value="DNA/RNA polymerases"/>
    <property type="match status" value="1"/>
</dbReference>
<accession>A0A1S3YKX5</accession>
<dbReference type="CDD" id="cd06222">
    <property type="entry name" value="RNase_H_like"/>
    <property type="match status" value="1"/>
</dbReference>
<evidence type="ECO:0000313" key="3">
    <source>
        <dbReference type="RefSeq" id="XP_016452750.1"/>
    </source>
</evidence>
<dbReference type="InterPro" id="IPR044730">
    <property type="entry name" value="RNase_H-like_dom_plant"/>
</dbReference>
<feature type="domain" description="RNase H type-1" evidence="2">
    <location>
        <begin position="734"/>
        <end position="857"/>
    </location>
</feature>
<dbReference type="InterPro" id="IPR036397">
    <property type="entry name" value="RNaseH_sf"/>
</dbReference>
<dbReference type="Pfam" id="PF13966">
    <property type="entry name" value="zf-RVT"/>
    <property type="match status" value="1"/>
</dbReference>
<dbReference type="SUPFAM" id="SSF53098">
    <property type="entry name" value="Ribonuclease H-like"/>
    <property type="match status" value="1"/>
</dbReference>
<dbReference type="RefSeq" id="XP_016452750.1">
    <property type="nucleotide sequence ID" value="XM_016597264.1"/>
</dbReference>
<dbReference type="InterPro" id="IPR002156">
    <property type="entry name" value="RNaseH_domain"/>
</dbReference>
<organism evidence="3">
    <name type="scientific">Nicotiana tabacum</name>
    <name type="common">Common tobacco</name>
    <dbReference type="NCBI Taxonomy" id="4097"/>
    <lineage>
        <taxon>Eukaryota</taxon>
        <taxon>Viridiplantae</taxon>
        <taxon>Streptophyta</taxon>
        <taxon>Embryophyta</taxon>
        <taxon>Tracheophyta</taxon>
        <taxon>Spermatophyta</taxon>
        <taxon>Magnoliopsida</taxon>
        <taxon>eudicotyledons</taxon>
        <taxon>Gunneridae</taxon>
        <taxon>Pentapetalae</taxon>
        <taxon>asterids</taxon>
        <taxon>lamiids</taxon>
        <taxon>Solanales</taxon>
        <taxon>Solanaceae</taxon>
        <taxon>Nicotianoideae</taxon>
        <taxon>Nicotianeae</taxon>
        <taxon>Nicotiana</taxon>
    </lineage>
</organism>
<gene>
    <name evidence="3" type="primary">LOC107777266</name>
</gene>
<feature type="domain" description="Reverse transcriptase" evidence="1">
    <location>
        <begin position="132"/>
        <end position="396"/>
    </location>
</feature>
<dbReference type="Pfam" id="PF00078">
    <property type="entry name" value="RVT_1"/>
    <property type="match status" value="1"/>
</dbReference>
<dbReference type="GO" id="GO:0003676">
    <property type="term" value="F:nucleic acid binding"/>
    <property type="evidence" value="ECO:0007669"/>
    <property type="project" value="InterPro"/>
</dbReference>
<dbReference type="OrthoDB" id="1305671at2759"/>
<dbReference type="PaxDb" id="4097-A0A1S3YKX5"/>
<dbReference type="InterPro" id="IPR012337">
    <property type="entry name" value="RNaseH-like_sf"/>
</dbReference>
<proteinExistence type="predicted"/>
<dbReference type="InterPro" id="IPR052343">
    <property type="entry name" value="Retrotransposon-Effector_Assoc"/>
</dbReference>
<dbReference type="InterPro" id="IPR026960">
    <property type="entry name" value="RVT-Znf"/>
</dbReference>
<dbReference type="PROSITE" id="PS50879">
    <property type="entry name" value="RNASE_H_1"/>
    <property type="match status" value="1"/>
</dbReference>
<dbReference type="OMA" id="WIARNDR"/>
<dbReference type="InterPro" id="IPR000477">
    <property type="entry name" value="RT_dom"/>
</dbReference>
<dbReference type="PANTHER" id="PTHR46890">
    <property type="entry name" value="NON-LTR RETROLELEMENT REVERSE TRANSCRIPTASE-LIKE PROTEIN-RELATED"/>
    <property type="match status" value="1"/>
</dbReference>
<dbReference type="InterPro" id="IPR043502">
    <property type="entry name" value="DNA/RNA_pol_sf"/>
</dbReference>
<evidence type="ECO:0008006" key="4">
    <source>
        <dbReference type="Google" id="ProtNLM"/>
    </source>
</evidence>
<reference evidence="3" key="1">
    <citation type="submission" date="2025-08" db="UniProtKB">
        <authorList>
            <consortium name="RefSeq"/>
        </authorList>
    </citation>
    <scope>IDENTIFICATION</scope>
</reference>
<evidence type="ECO:0000259" key="2">
    <source>
        <dbReference type="PROSITE" id="PS50879"/>
    </source>
</evidence>